<dbReference type="EMBL" id="QGNW01000388">
    <property type="protein sequence ID" value="RVW73593.1"/>
    <property type="molecule type" value="Genomic_DNA"/>
</dbReference>
<dbReference type="Gene3D" id="3.60.10.10">
    <property type="entry name" value="Endonuclease/exonuclease/phosphatase"/>
    <property type="match status" value="1"/>
</dbReference>
<gene>
    <name evidence="1" type="ORF">CK203_055133</name>
</gene>
<protein>
    <recommendedName>
        <fullName evidence="3">Reverse transcriptase domain-containing protein</fullName>
    </recommendedName>
</protein>
<dbReference type="PANTHER" id="PTHR33116">
    <property type="entry name" value="REVERSE TRANSCRIPTASE ZINC-BINDING DOMAIN-CONTAINING PROTEIN-RELATED-RELATED"/>
    <property type="match status" value="1"/>
</dbReference>
<reference evidence="1 2" key="1">
    <citation type="journal article" date="2018" name="PLoS Genet.">
        <title>Population sequencing reveals clonal diversity and ancestral inbreeding in the grapevine cultivar Chardonnay.</title>
        <authorList>
            <person name="Roach M.J."/>
            <person name="Johnson D.L."/>
            <person name="Bohlmann J."/>
            <person name="van Vuuren H.J."/>
            <person name="Jones S.J."/>
            <person name="Pretorius I.S."/>
            <person name="Schmidt S.A."/>
            <person name="Borneman A.R."/>
        </authorList>
    </citation>
    <scope>NUCLEOTIDE SEQUENCE [LARGE SCALE GENOMIC DNA]</scope>
    <source>
        <strain evidence="2">cv. Chardonnay</strain>
        <tissue evidence="1">Leaf</tissue>
    </source>
</reference>
<organism evidence="1 2">
    <name type="scientific">Vitis vinifera</name>
    <name type="common">Grape</name>
    <dbReference type="NCBI Taxonomy" id="29760"/>
    <lineage>
        <taxon>Eukaryota</taxon>
        <taxon>Viridiplantae</taxon>
        <taxon>Streptophyta</taxon>
        <taxon>Embryophyta</taxon>
        <taxon>Tracheophyta</taxon>
        <taxon>Spermatophyta</taxon>
        <taxon>Magnoliopsida</taxon>
        <taxon>eudicotyledons</taxon>
        <taxon>Gunneridae</taxon>
        <taxon>Pentapetalae</taxon>
        <taxon>rosids</taxon>
        <taxon>Vitales</taxon>
        <taxon>Vitaceae</taxon>
        <taxon>Viteae</taxon>
        <taxon>Vitis</taxon>
    </lineage>
</organism>
<dbReference type="AlphaFoldDB" id="A0A438GMZ8"/>
<dbReference type="InterPro" id="IPR036691">
    <property type="entry name" value="Endo/exonu/phosph_ase_sf"/>
</dbReference>
<proteinExistence type="predicted"/>
<dbReference type="SUPFAM" id="SSF56219">
    <property type="entry name" value="DNase I-like"/>
    <property type="match status" value="1"/>
</dbReference>
<dbReference type="Proteomes" id="UP000288805">
    <property type="component" value="Unassembled WGS sequence"/>
</dbReference>
<evidence type="ECO:0000313" key="1">
    <source>
        <dbReference type="EMBL" id="RVW73593.1"/>
    </source>
</evidence>
<comment type="caution">
    <text evidence="1">The sequence shown here is derived from an EMBL/GenBank/DDBJ whole genome shotgun (WGS) entry which is preliminary data.</text>
</comment>
<dbReference type="PANTHER" id="PTHR33116:SF78">
    <property type="entry name" value="OS12G0587133 PROTEIN"/>
    <property type="match status" value="1"/>
</dbReference>
<evidence type="ECO:0000313" key="2">
    <source>
        <dbReference type="Proteomes" id="UP000288805"/>
    </source>
</evidence>
<sequence>MKDEYLTYFDFDDIYQEIQEAIIEITLILSFMTTVRPFVEGVWPNDGWTGQLVDSRALVFKRAQDLPSSLAHESLLGSIQWGVFPVDELGKRQLREVFSPVDEVLMLEVACFQGWVEGKSSVKLCSGGIKTFGGGGGRGLRYGGGKCPRGAEAGESMKLWIISWNVKGINEGNKHGVIKSLIHLYSIDLVCLQETKVQQITTRIVRSLGVCRCLAWRVVDARGQARGIVVFWDKRVLELLEMEVGAFLVSCRFINCEGGFVWMFSRVYRPILVEEREDFWAELGVIMGLWMDPWCIGEVIDELGIKDLTLSDGFGAIRSVGCKGKRKSPQSWRRFSGEGENGMAGAFQLLLSDTGEWRPSIEELAFNSLSPADSAALEDRLDVVKDEILDAILIANEAIDSGLKANLRGLLCKLDIEKAYDHVNWNYVIAVMDKMGFSSKCSRRLRQRDPLSSYLFILVMEILSYLISRANDDGFIESFRVKEGNNAGVEACLSLKINLEKSELIPIGEVPNLEEFAEVLGCKVGSLPSTYLGLPLGAPYKSSRAWEGVEERFPKKLALWKRQYLSKGGRVATRLEKIHRDFLWEGGELEKKPHLVIVGKYGIQEAEWCTKEVRGRYGVGVWKTIRNGWEVFKDKTRLQVGLGNQAKFWKDRWCGDLLLTDEFPGLYAIASFKDAWVVDVWDGGSWGPRFIRQFND</sequence>
<name>A0A438GMZ8_VITVI</name>
<evidence type="ECO:0008006" key="3">
    <source>
        <dbReference type="Google" id="ProtNLM"/>
    </source>
</evidence>
<accession>A0A438GMZ8</accession>